<name>A0A8B5YB36_BACLI</name>
<organism evidence="1 2">
    <name type="scientific">Bacillus licheniformis</name>
    <dbReference type="NCBI Taxonomy" id="1402"/>
    <lineage>
        <taxon>Bacteria</taxon>
        <taxon>Bacillati</taxon>
        <taxon>Bacillota</taxon>
        <taxon>Bacilli</taxon>
        <taxon>Bacillales</taxon>
        <taxon>Bacillaceae</taxon>
        <taxon>Bacillus</taxon>
    </lineage>
</organism>
<evidence type="ECO:0000313" key="1">
    <source>
        <dbReference type="EMBL" id="TWL25687.1"/>
    </source>
</evidence>
<dbReference type="Proteomes" id="UP000435910">
    <property type="component" value="Unassembled WGS sequence"/>
</dbReference>
<accession>A0A8B5YB36</accession>
<comment type="caution">
    <text evidence="1">The sequence shown here is derived from an EMBL/GenBank/DDBJ whole genome shotgun (WGS) entry which is preliminary data.</text>
</comment>
<reference evidence="1 2" key="1">
    <citation type="submission" date="2019-06" db="EMBL/GenBank/DDBJ databases">
        <title>Genome sequence analysis of &gt;100 Bacillus licheniformis strains suggests intrinsic resistance to this species.</title>
        <authorList>
            <person name="Wels M."/>
            <person name="Siezen R.J."/>
            <person name="Johansen E."/>
            <person name="Stuer-Lauridsen B."/>
            <person name="Bjerre K."/>
            <person name="Nielsen B.K.K."/>
        </authorList>
    </citation>
    <scope>NUCLEOTIDE SEQUENCE [LARGE SCALE GENOMIC DNA]</scope>
    <source>
        <strain evidence="1 2">BAC-16736</strain>
    </source>
</reference>
<sequence length="42" mass="5116">MKQMNRKLFKRAETLLLDEHQKKAFHTSVNSCRLKIRSRIKM</sequence>
<evidence type="ECO:0000313" key="2">
    <source>
        <dbReference type="Proteomes" id="UP000435910"/>
    </source>
</evidence>
<gene>
    <name evidence="1" type="ORF">CHCC16736_4570</name>
</gene>
<dbReference type="EMBL" id="NILC01000026">
    <property type="protein sequence ID" value="TWL25687.1"/>
    <property type="molecule type" value="Genomic_DNA"/>
</dbReference>
<proteinExistence type="predicted"/>
<dbReference type="AlphaFoldDB" id="A0A8B5YB36"/>
<protein>
    <submittedName>
        <fullName evidence="1">Uncharacterized protein</fullName>
    </submittedName>
</protein>